<dbReference type="InterPro" id="IPR051159">
    <property type="entry name" value="Hexapeptide_acetyltransf"/>
</dbReference>
<dbReference type="InterPro" id="IPR011004">
    <property type="entry name" value="Trimer_LpxA-like_sf"/>
</dbReference>
<comment type="caution">
    <text evidence="1">The sequence shown here is derived from an EMBL/GenBank/DDBJ whole genome shotgun (WGS) entry which is preliminary data.</text>
</comment>
<evidence type="ECO:0000313" key="1">
    <source>
        <dbReference type="EMBL" id="GEL20107.1"/>
    </source>
</evidence>
<accession>A0A511D622</accession>
<keyword evidence="1" id="KW-0808">Transferase</keyword>
<gene>
    <name evidence="1" type="ORF">PA7_39440</name>
</gene>
<dbReference type="SUPFAM" id="SSF51161">
    <property type="entry name" value="Trimeric LpxA-like enzymes"/>
    <property type="match status" value="1"/>
</dbReference>
<reference evidence="1 2" key="1">
    <citation type="submission" date="2019-07" db="EMBL/GenBank/DDBJ databases">
        <title>Whole genome shotgun sequence of Pseudonocardia asaccharolytica NBRC 16224.</title>
        <authorList>
            <person name="Hosoyama A."/>
            <person name="Uohara A."/>
            <person name="Ohji S."/>
            <person name="Ichikawa N."/>
        </authorList>
    </citation>
    <scope>NUCLEOTIDE SEQUENCE [LARGE SCALE GENOMIC DNA]</scope>
    <source>
        <strain evidence="1 2">NBRC 16224</strain>
    </source>
</reference>
<keyword evidence="2" id="KW-1185">Reference proteome</keyword>
<dbReference type="Proteomes" id="UP000321328">
    <property type="component" value="Unassembled WGS sequence"/>
</dbReference>
<dbReference type="EMBL" id="BJVI01000057">
    <property type="protein sequence ID" value="GEL20107.1"/>
    <property type="molecule type" value="Genomic_DNA"/>
</dbReference>
<dbReference type="Gene3D" id="2.160.10.10">
    <property type="entry name" value="Hexapeptide repeat proteins"/>
    <property type="match status" value="1"/>
</dbReference>
<dbReference type="GO" id="GO:0016740">
    <property type="term" value="F:transferase activity"/>
    <property type="evidence" value="ECO:0007669"/>
    <property type="project" value="UniProtKB-KW"/>
</dbReference>
<dbReference type="CDD" id="cd04647">
    <property type="entry name" value="LbH_MAT_like"/>
    <property type="match status" value="1"/>
</dbReference>
<sequence length="249" mass="27879">MTGMPRPRAVRRRTRRIRRDPQQACFLTLASLRWAIRHRAITPWYLVRYLRLLRFRLANPHVILRGLVFLGKNVELYARPGYGRLEIGRWVHIGDGTSIRCHEGSLRIGDKAVFGRSNTVNCYLDVEIGAATIVADWVYVTDFDHVTADVQLPIKDQGIVKMPVRIGPGCWLGVKASVLRGTRIGRGSVLGAHAVARGDIPEYSIAVGAPARVVRDRLADYEAGAERRAALADIARKAEVAVRERLSRD</sequence>
<dbReference type="STRING" id="1123024.GCA_000423625_03428"/>
<name>A0A511D622_9PSEU</name>
<proteinExistence type="predicted"/>
<protein>
    <submittedName>
        <fullName evidence="1">Acetyltransferase</fullName>
    </submittedName>
</protein>
<evidence type="ECO:0000313" key="2">
    <source>
        <dbReference type="Proteomes" id="UP000321328"/>
    </source>
</evidence>
<dbReference type="PANTHER" id="PTHR23416">
    <property type="entry name" value="SIALIC ACID SYNTHASE-RELATED"/>
    <property type="match status" value="1"/>
</dbReference>
<organism evidence="1 2">
    <name type="scientific">Pseudonocardia asaccharolytica DSM 44247 = NBRC 16224</name>
    <dbReference type="NCBI Taxonomy" id="1123024"/>
    <lineage>
        <taxon>Bacteria</taxon>
        <taxon>Bacillati</taxon>
        <taxon>Actinomycetota</taxon>
        <taxon>Actinomycetes</taxon>
        <taxon>Pseudonocardiales</taxon>
        <taxon>Pseudonocardiaceae</taxon>
        <taxon>Pseudonocardia</taxon>
    </lineage>
</organism>
<dbReference type="AlphaFoldDB" id="A0A511D622"/>